<organism evidence="2 3">
    <name type="scientific">Cristinia sonorae</name>
    <dbReference type="NCBI Taxonomy" id="1940300"/>
    <lineage>
        <taxon>Eukaryota</taxon>
        <taxon>Fungi</taxon>
        <taxon>Dikarya</taxon>
        <taxon>Basidiomycota</taxon>
        <taxon>Agaricomycotina</taxon>
        <taxon>Agaricomycetes</taxon>
        <taxon>Agaricomycetidae</taxon>
        <taxon>Agaricales</taxon>
        <taxon>Pleurotineae</taxon>
        <taxon>Stephanosporaceae</taxon>
        <taxon>Cristinia</taxon>
    </lineage>
</organism>
<reference evidence="2" key="1">
    <citation type="journal article" date="2021" name="New Phytol.">
        <title>Evolutionary innovations through gain and loss of genes in the ectomycorrhizal Boletales.</title>
        <authorList>
            <person name="Wu G."/>
            <person name="Miyauchi S."/>
            <person name="Morin E."/>
            <person name="Kuo A."/>
            <person name="Drula E."/>
            <person name="Varga T."/>
            <person name="Kohler A."/>
            <person name="Feng B."/>
            <person name="Cao Y."/>
            <person name="Lipzen A."/>
            <person name="Daum C."/>
            <person name="Hundley H."/>
            <person name="Pangilinan J."/>
            <person name="Johnson J."/>
            <person name="Barry K."/>
            <person name="LaButti K."/>
            <person name="Ng V."/>
            <person name="Ahrendt S."/>
            <person name="Min B."/>
            <person name="Choi I.G."/>
            <person name="Park H."/>
            <person name="Plett J.M."/>
            <person name="Magnuson J."/>
            <person name="Spatafora J.W."/>
            <person name="Nagy L.G."/>
            <person name="Henrissat B."/>
            <person name="Grigoriev I.V."/>
            <person name="Yang Z.L."/>
            <person name="Xu J."/>
            <person name="Martin F.M."/>
        </authorList>
    </citation>
    <scope>NUCLEOTIDE SEQUENCE</scope>
    <source>
        <strain evidence="2">KKN 215</strain>
    </source>
</reference>
<name>A0A8K0V2L8_9AGAR</name>
<sequence>MDQADLSLSSTIFLVLLLLLFAFLCIGAFLCALLWEDCMLAGQVVEGLAPEGVVRVRKRNVKQHGRLNMETVVNYSASQDIAPSPSSCPCSKRLKRGQSTHPTPSSIVYHVIVHYQASDAPQFQLDKLDPAVRVVRSVIRS</sequence>
<evidence type="ECO:0000313" key="2">
    <source>
        <dbReference type="EMBL" id="KAH8108119.1"/>
    </source>
</evidence>
<keyword evidence="1" id="KW-0812">Transmembrane</keyword>
<dbReference type="AlphaFoldDB" id="A0A8K0V2L8"/>
<proteinExistence type="predicted"/>
<feature type="transmembrane region" description="Helical" evidence="1">
    <location>
        <begin position="12"/>
        <end position="35"/>
    </location>
</feature>
<protein>
    <submittedName>
        <fullName evidence="2">Uncharacterized protein</fullName>
    </submittedName>
</protein>
<gene>
    <name evidence="2" type="ORF">BXZ70DRAFT_1003522</name>
</gene>
<keyword evidence="1" id="KW-1133">Transmembrane helix</keyword>
<evidence type="ECO:0000313" key="3">
    <source>
        <dbReference type="Proteomes" id="UP000813824"/>
    </source>
</evidence>
<keyword evidence="1" id="KW-0472">Membrane</keyword>
<comment type="caution">
    <text evidence="2">The sequence shown here is derived from an EMBL/GenBank/DDBJ whole genome shotgun (WGS) entry which is preliminary data.</text>
</comment>
<accession>A0A8K0V2L8</accession>
<dbReference type="Proteomes" id="UP000813824">
    <property type="component" value="Unassembled WGS sequence"/>
</dbReference>
<evidence type="ECO:0000256" key="1">
    <source>
        <dbReference type="SAM" id="Phobius"/>
    </source>
</evidence>
<keyword evidence="3" id="KW-1185">Reference proteome</keyword>
<dbReference type="EMBL" id="JAEVFJ010000001">
    <property type="protein sequence ID" value="KAH8108119.1"/>
    <property type="molecule type" value="Genomic_DNA"/>
</dbReference>